<dbReference type="AlphaFoldDB" id="A0A1G2NCC1"/>
<reference evidence="2 3" key="1">
    <citation type="journal article" date="2016" name="Nat. Commun.">
        <title>Thousands of microbial genomes shed light on interconnected biogeochemical processes in an aquifer system.</title>
        <authorList>
            <person name="Anantharaman K."/>
            <person name="Brown C.T."/>
            <person name="Hug L.A."/>
            <person name="Sharon I."/>
            <person name="Castelle C.J."/>
            <person name="Probst A.J."/>
            <person name="Thomas B.C."/>
            <person name="Singh A."/>
            <person name="Wilkins M.J."/>
            <person name="Karaoz U."/>
            <person name="Brodie E.L."/>
            <person name="Williams K.H."/>
            <person name="Hubbard S.S."/>
            <person name="Banfield J.F."/>
        </authorList>
    </citation>
    <scope>NUCLEOTIDE SEQUENCE [LARGE SCALE GENOMIC DNA]</scope>
</reference>
<organism evidence="2 3">
    <name type="scientific">Candidatus Taylorbacteria bacterium RIFCSPLOWO2_01_FULL_45_15b</name>
    <dbReference type="NCBI Taxonomy" id="1802319"/>
    <lineage>
        <taxon>Bacteria</taxon>
        <taxon>Candidatus Tayloriibacteriota</taxon>
    </lineage>
</organism>
<dbReference type="PANTHER" id="PTHR30399">
    <property type="entry name" value="UNCHARACTERIZED PROTEIN YGJP"/>
    <property type="match status" value="1"/>
</dbReference>
<evidence type="ECO:0000259" key="1">
    <source>
        <dbReference type="Pfam" id="PF01863"/>
    </source>
</evidence>
<dbReference type="PANTHER" id="PTHR30399:SF1">
    <property type="entry name" value="UTP PYROPHOSPHATASE"/>
    <property type="match status" value="1"/>
</dbReference>
<name>A0A1G2NCC1_9BACT</name>
<dbReference type="CDD" id="cd07344">
    <property type="entry name" value="M48_yhfN_like"/>
    <property type="match status" value="1"/>
</dbReference>
<evidence type="ECO:0000313" key="2">
    <source>
        <dbReference type="EMBL" id="OHA33726.1"/>
    </source>
</evidence>
<dbReference type="Pfam" id="PF01863">
    <property type="entry name" value="YgjP-like"/>
    <property type="match status" value="1"/>
</dbReference>
<feature type="domain" description="YgjP-like metallopeptidase" evidence="1">
    <location>
        <begin position="96"/>
        <end position="188"/>
    </location>
</feature>
<sequence>MQSAGQNRSIILAETTVEYSLRRSRRAKGISVAVYPGGEVAVTAPLWLAHEDIEKFFYSRSNSLLRVLFRERQRPRRIRLANGAGEFEKNKAFVTALVHERLNFWNKNYGYSIGKITVRNQKSRWGSCSKKGNLNFNWKIALLPGEMADYIIVHELCHLGEFSHSRKFWELVARTIPNYRALRQRLKNYR</sequence>
<dbReference type="STRING" id="1802319.A2928_01995"/>
<dbReference type="InterPro" id="IPR002725">
    <property type="entry name" value="YgjP-like_metallopeptidase"/>
</dbReference>
<dbReference type="Gene3D" id="3.30.2010.10">
    <property type="entry name" value="Metalloproteases ('zincins'), catalytic domain"/>
    <property type="match status" value="1"/>
</dbReference>
<evidence type="ECO:0000313" key="3">
    <source>
        <dbReference type="Proteomes" id="UP000176221"/>
    </source>
</evidence>
<dbReference type="Proteomes" id="UP000176221">
    <property type="component" value="Unassembled WGS sequence"/>
</dbReference>
<dbReference type="EMBL" id="MHRX01000026">
    <property type="protein sequence ID" value="OHA33726.1"/>
    <property type="molecule type" value="Genomic_DNA"/>
</dbReference>
<accession>A0A1G2NCC1</accession>
<proteinExistence type="predicted"/>
<gene>
    <name evidence="2" type="ORF">A2928_01995</name>
</gene>
<comment type="caution">
    <text evidence="2">The sequence shown here is derived from an EMBL/GenBank/DDBJ whole genome shotgun (WGS) entry which is preliminary data.</text>
</comment>
<dbReference type="InterPro" id="IPR053136">
    <property type="entry name" value="UTP_pyrophosphatase-like"/>
</dbReference>
<protein>
    <recommendedName>
        <fullName evidence="1">YgjP-like metallopeptidase domain-containing protein</fullName>
    </recommendedName>
</protein>